<dbReference type="AlphaFoldDB" id="A0A1I9YMC5"/>
<dbReference type="RefSeq" id="WP_027194105.1">
    <property type="nucleotide sequence ID" value="NZ_CP017562.2"/>
</dbReference>
<evidence type="ECO:0000313" key="4">
    <source>
        <dbReference type="EMBL" id="APA87458.1"/>
    </source>
</evidence>
<evidence type="ECO:0000259" key="3">
    <source>
        <dbReference type="PROSITE" id="PS50885"/>
    </source>
</evidence>
<dbReference type="SUPFAM" id="SSF158472">
    <property type="entry name" value="HAMP domain-like"/>
    <property type="match status" value="1"/>
</dbReference>
<keyword evidence="1" id="KW-1133">Transmembrane helix</keyword>
<sequence>MNLSLTLKFNLAFLVVFAAGFAATGFVADRVLRENAVQTTVRDASLMIEAATAAQNYTSDQVTPLLATQIKYAFVPQSIPAYSAVESLLAIQKKFPGFSYKSAMLDPTNPRDRATDWETDVIRRLHDHPELPELIGERATPSGPSLYIARPTRIDSAACLECHSTPSAAPRTMIDKYGPANGFNWPLHETIGAQVVSVPMSLPLGQAHSVWRTFMLSFAAVFGCVLIALNLMVHFLVTKRLKALSRAADEASLGKLDTASFSTRGGDEIASLAVSFNRMKTSLVEALRMLGA</sequence>
<dbReference type="EMBL" id="CP017562">
    <property type="protein sequence ID" value="APA87458.1"/>
    <property type="molecule type" value="Genomic_DNA"/>
</dbReference>
<dbReference type="GO" id="GO:0007165">
    <property type="term" value="P:signal transduction"/>
    <property type="evidence" value="ECO:0007669"/>
    <property type="project" value="InterPro"/>
</dbReference>
<dbReference type="OrthoDB" id="114218at2"/>
<feature type="domain" description="HAMP" evidence="3">
    <location>
        <begin position="235"/>
        <end position="288"/>
    </location>
</feature>
<feature type="chain" id="PRO_5009607470" evidence="2">
    <location>
        <begin position="19"/>
        <end position="292"/>
    </location>
</feature>
<evidence type="ECO:0000313" key="5">
    <source>
        <dbReference type="Proteomes" id="UP000179860"/>
    </source>
</evidence>
<dbReference type="Pfam" id="PF11845">
    <property type="entry name" value="Tll0287-like"/>
    <property type="match status" value="1"/>
</dbReference>
<dbReference type="SMART" id="SM00304">
    <property type="entry name" value="HAMP"/>
    <property type="match status" value="1"/>
</dbReference>
<dbReference type="InterPro" id="IPR021796">
    <property type="entry name" value="Tll0287-like_dom"/>
</dbReference>
<organism evidence="4 5">
    <name type="scientific">Paraburkholderia sprentiae WSM5005</name>
    <dbReference type="NCBI Taxonomy" id="754502"/>
    <lineage>
        <taxon>Bacteria</taxon>
        <taxon>Pseudomonadati</taxon>
        <taxon>Pseudomonadota</taxon>
        <taxon>Betaproteobacteria</taxon>
        <taxon>Burkholderiales</taxon>
        <taxon>Burkholderiaceae</taxon>
        <taxon>Paraburkholderia</taxon>
    </lineage>
</organism>
<feature type="signal peptide" evidence="2">
    <location>
        <begin position="1"/>
        <end position="18"/>
    </location>
</feature>
<keyword evidence="2" id="KW-0732">Signal</keyword>
<dbReference type="InterPro" id="IPR003660">
    <property type="entry name" value="HAMP_dom"/>
</dbReference>
<dbReference type="PROSITE" id="PS50885">
    <property type="entry name" value="HAMP"/>
    <property type="match status" value="1"/>
</dbReference>
<reference evidence="4" key="2">
    <citation type="submission" date="2021-06" db="EMBL/GenBank/DDBJ databases">
        <authorList>
            <person name="Rogers T.H."/>
            <person name="Ramsay J.P."/>
            <person name="Wang P."/>
            <person name="Terpolilli J."/>
        </authorList>
    </citation>
    <scope>NUCLEOTIDE SEQUENCE [LARGE SCALE GENOMIC DNA]</scope>
    <source>
        <strain evidence="4">WSM5005</strain>
    </source>
</reference>
<keyword evidence="1" id="KW-0472">Membrane</keyword>
<dbReference type="STRING" id="754502.BJG93_18355"/>
<proteinExistence type="predicted"/>
<reference evidence="4" key="1">
    <citation type="submission" date="2016-09" db="EMBL/GenBank/DDBJ databases">
        <title>The Complete Genome of Burkholderia sprentiae wsm5005.</title>
        <authorList>
            <person name="De Meyer S."/>
            <person name="Wang P."/>
            <person name="Terpolilli J."/>
        </authorList>
    </citation>
    <scope>NUCLEOTIDE SEQUENCE [LARGE SCALE GENOMIC DNA]</scope>
    <source>
        <strain evidence="4">WSM5005</strain>
    </source>
</reference>
<dbReference type="Proteomes" id="UP000179860">
    <property type="component" value="Chromosome 2"/>
</dbReference>
<dbReference type="Gene3D" id="6.10.340.10">
    <property type="match status" value="1"/>
</dbReference>
<name>A0A1I9YMC5_9BURK</name>
<dbReference type="KEGG" id="pspw:BJG93_18355"/>
<dbReference type="GO" id="GO:0016020">
    <property type="term" value="C:membrane"/>
    <property type="evidence" value="ECO:0007669"/>
    <property type="project" value="InterPro"/>
</dbReference>
<protein>
    <submittedName>
        <fullName evidence="4">DUF3365 domain-containing protein</fullName>
    </submittedName>
</protein>
<dbReference type="CDD" id="cd06225">
    <property type="entry name" value="HAMP"/>
    <property type="match status" value="1"/>
</dbReference>
<evidence type="ECO:0000256" key="1">
    <source>
        <dbReference type="SAM" id="Phobius"/>
    </source>
</evidence>
<keyword evidence="5" id="KW-1185">Reference proteome</keyword>
<accession>A0A1I9YMC5</accession>
<gene>
    <name evidence="4" type="ORF">BJG93_18355</name>
</gene>
<evidence type="ECO:0000256" key="2">
    <source>
        <dbReference type="SAM" id="SignalP"/>
    </source>
</evidence>
<dbReference type="Pfam" id="PF00672">
    <property type="entry name" value="HAMP"/>
    <property type="match status" value="1"/>
</dbReference>
<feature type="transmembrane region" description="Helical" evidence="1">
    <location>
        <begin position="214"/>
        <end position="237"/>
    </location>
</feature>
<keyword evidence="1" id="KW-0812">Transmembrane</keyword>